<dbReference type="Proteomes" id="UP000186246">
    <property type="component" value="Unassembled WGS sequence"/>
</dbReference>
<dbReference type="Pfam" id="PF08797">
    <property type="entry name" value="HIRAN"/>
    <property type="match status" value="1"/>
</dbReference>
<dbReference type="GO" id="GO:0016818">
    <property type="term" value="F:hydrolase activity, acting on acid anhydrides, in phosphorus-containing anhydrides"/>
    <property type="evidence" value="ECO:0007669"/>
    <property type="project" value="InterPro"/>
</dbReference>
<evidence type="ECO:0000313" key="5">
    <source>
        <dbReference type="EMBL" id="SIS87354.1"/>
    </source>
</evidence>
<reference evidence="5" key="3">
    <citation type="submission" date="2017-01" db="EMBL/GenBank/DDBJ databases">
        <authorList>
            <person name="Mah S.A."/>
            <person name="Swanson W.J."/>
            <person name="Moy G.W."/>
            <person name="Vacquier V.D."/>
        </authorList>
    </citation>
    <scope>NUCLEOTIDE SEQUENCE [LARGE SCALE GENOMIC DNA]</scope>
    <source>
        <strain evidence="5">DSM 21068</strain>
    </source>
</reference>
<name>A0A1N7MMG7_9FLAO</name>
<dbReference type="Proteomes" id="UP000238314">
    <property type="component" value="Unassembled WGS sequence"/>
</dbReference>
<keyword evidence="2" id="KW-0378">Hydrolase</keyword>
<dbReference type="EMBL" id="MUGO01000030">
    <property type="protein sequence ID" value="PQA90004.1"/>
    <property type="molecule type" value="Genomic_DNA"/>
</dbReference>
<dbReference type="InterPro" id="IPR014905">
    <property type="entry name" value="HIRAN"/>
</dbReference>
<protein>
    <submittedName>
        <fullName evidence="4">DNA-binding protein</fullName>
    </submittedName>
    <submittedName>
        <fullName evidence="5">HIRAN domain-containing protein</fullName>
    </submittedName>
</protein>
<dbReference type="GO" id="GO:0003677">
    <property type="term" value="F:DNA binding"/>
    <property type="evidence" value="ECO:0007669"/>
    <property type="project" value="UniProtKB-KW"/>
</dbReference>
<dbReference type="RefSeq" id="WP_076451734.1">
    <property type="nucleotide sequence ID" value="NZ_FTOJ01000005.1"/>
</dbReference>
<dbReference type="SMART" id="SM00910">
    <property type="entry name" value="HIRAN"/>
    <property type="match status" value="1"/>
</dbReference>
<reference evidence="6" key="2">
    <citation type="submission" date="2017-01" db="EMBL/GenBank/DDBJ databases">
        <authorList>
            <person name="Varghese N."/>
            <person name="Submissions S."/>
        </authorList>
    </citation>
    <scope>NUCLEOTIDE SEQUENCE [LARGE SCALE GENOMIC DNA]</scope>
    <source>
        <strain evidence="6">DSM 21068</strain>
    </source>
</reference>
<evidence type="ECO:0000259" key="3">
    <source>
        <dbReference type="SMART" id="SM00910"/>
    </source>
</evidence>
<dbReference type="Gene3D" id="3.30.70.2330">
    <property type="match status" value="1"/>
</dbReference>
<keyword evidence="1" id="KW-0479">Metal-binding</keyword>
<feature type="domain" description="HIRAN" evidence="3">
    <location>
        <begin position="4"/>
        <end position="102"/>
    </location>
</feature>
<evidence type="ECO:0000313" key="6">
    <source>
        <dbReference type="Proteomes" id="UP000186246"/>
    </source>
</evidence>
<dbReference type="GO" id="GO:0008270">
    <property type="term" value="F:zinc ion binding"/>
    <property type="evidence" value="ECO:0007669"/>
    <property type="project" value="InterPro"/>
</dbReference>
<gene>
    <name evidence="4" type="ORF">B0A70_15305</name>
    <name evidence="5" type="ORF">SAMN05421796_10562</name>
</gene>
<evidence type="ECO:0000256" key="2">
    <source>
        <dbReference type="ARBA" id="ARBA00022801"/>
    </source>
</evidence>
<evidence type="ECO:0000313" key="7">
    <source>
        <dbReference type="Proteomes" id="UP000238314"/>
    </source>
</evidence>
<proteinExistence type="predicted"/>
<evidence type="ECO:0000313" key="4">
    <source>
        <dbReference type="EMBL" id="PQA90004.1"/>
    </source>
</evidence>
<accession>A0A1N7MMG7</accession>
<dbReference type="EMBL" id="FTOJ01000005">
    <property type="protein sequence ID" value="SIS87354.1"/>
    <property type="molecule type" value="Genomic_DNA"/>
</dbReference>
<sequence>MKTEYLTNFNIAGFTYYEGASVFSQLKIGSRLKLKLEENNKYDAKAVAIYHGKSKIGFIPKTENRIFHKLLKVGLKKNLKITIQRISPNEHPENQVQVVAHLLG</sequence>
<reference evidence="4 7" key="1">
    <citation type="submission" date="2016-11" db="EMBL/GenBank/DDBJ databases">
        <title>Whole genomes of Flavobacteriaceae.</title>
        <authorList>
            <person name="Stine C."/>
            <person name="Li C."/>
            <person name="Tadesse D."/>
        </authorList>
    </citation>
    <scope>NUCLEOTIDE SEQUENCE [LARGE SCALE GENOMIC DNA]</scope>
    <source>
        <strain evidence="4 7">DSM 21068</strain>
    </source>
</reference>
<dbReference type="OrthoDB" id="9812156at2"/>
<organism evidence="5 6">
    <name type="scientific">Chryseobacterium piscicola</name>
    <dbReference type="NCBI Taxonomy" id="551459"/>
    <lineage>
        <taxon>Bacteria</taxon>
        <taxon>Pseudomonadati</taxon>
        <taxon>Bacteroidota</taxon>
        <taxon>Flavobacteriia</taxon>
        <taxon>Flavobacteriales</taxon>
        <taxon>Weeksellaceae</taxon>
        <taxon>Chryseobacterium group</taxon>
        <taxon>Chryseobacterium</taxon>
    </lineage>
</organism>
<dbReference type="STRING" id="551459.SAMN05421796_10562"/>
<dbReference type="AlphaFoldDB" id="A0A1N7MMG7"/>
<evidence type="ECO:0000256" key="1">
    <source>
        <dbReference type="ARBA" id="ARBA00022723"/>
    </source>
</evidence>
<keyword evidence="4" id="KW-0238">DNA-binding</keyword>
<keyword evidence="7" id="KW-1185">Reference proteome</keyword>